<dbReference type="GO" id="GO:0016746">
    <property type="term" value="F:acyltransferase activity"/>
    <property type="evidence" value="ECO:0007669"/>
    <property type="project" value="UniProtKB-KW"/>
</dbReference>
<gene>
    <name evidence="6" type="ORF">V2S66_08980</name>
</gene>
<keyword evidence="6" id="KW-0012">Acyltransferase</keyword>
<protein>
    <recommendedName>
        <fullName evidence="3">Lysine N-acyltransferase MbtK</fullName>
    </recommendedName>
    <alternativeName>
        <fullName evidence="4">Mycobactin synthase protein K</fullName>
    </alternativeName>
</protein>
<name>A0ABU7PA04_9ACTN</name>
<dbReference type="PANTHER" id="PTHR31438:SF1">
    <property type="entry name" value="LYSINE N-ACYLTRANSFERASE C17G9.06C-RELATED"/>
    <property type="match status" value="1"/>
</dbReference>
<accession>A0ABU7PA04</accession>
<organism evidence="6 7">
    <name type="scientific">Actinacidiphila polyblastidii</name>
    <dbReference type="NCBI Taxonomy" id="3110430"/>
    <lineage>
        <taxon>Bacteria</taxon>
        <taxon>Bacillati</taxon>
        <taxon>Actinomycetota</taxon>
        <taxon>Actinomycetes</taxon>
        <taxon>Kitasatosporales</taxon>
        <taxon>Streptomycetaceae</taxon>
        <taxon>Actinacidiphila</taxon>
    </lineage>
</organism>
<evidence type="ECO:0000259" key="5">
    <source>
        <dbReference type="SMART" id="SM01006"/>
    </source>
</evidence>
<dbReference type="SUPFAM" id="SSF55729">
    <property type="entry name" value="Acyl-CoA N-acyltransferases (Nat)"/>
    <property type="match status" value="1"/>
</dbReference>
<comment type="caution">
    <text evidence="6">The sequence shown here is derived from an EMBL/GenBank/DDBJ whole genome shotgun (WGS) entry which is preliminary data.</text>
</comment>
<proteinExistence type="predicted"/>
<evidence type="ECO:0000313" key="7">
    <source>
        <dbReference type="Proteomes" id="UP001344658"/>
    </source>
</evidence>
<dbReference type="SMART" id="SM01006">
    <property type="entry name" value="AlcB"/>
    <property type="match status" value="1"/>
</dbReference>
<dbReference type="RefSeq" id="WP_330794019.1">
    <property type="nucleotide sequence ID" value="NZ_JAZEWV010000005.1"/>
</dbReference>
<evidence type="ECO:0000256" key="2">
    <source>
        <dbReference type="ARBA" id="ARBA00005102"/>
    </source>
</evidence>
<evidence type="ECO:0000256" key="4">
    <source>
        <dbReference type="ARBA" id="ARBA00031122"/>
    </source>
</evidence>
<feature type="domain" description="Acyltransferase MbtK/IucB-like conserved" evidence="5">
    <location>
        <begin position="26"/>
        <end position="73"/>
    </location>
</feature>
<keyword evidence="7" id="KW-1185">Reference proteome</keyword>
<evidence type="ECO:0000256" key="3">
    <source>
        <dbReference type="ARBA" id="ARBA00020586"/>
    </source>
</evidence>
<dbReference type="InterPro" id="IPR019432">
    <property type="entry name" value="Acyltransferase_MbtK/IucB-like"/>
</dbReference>
<dbReference type="PANTHER" id="PTHR31438">
    <property type="entry name" value="LYSINE N-ACYLTRANSFERASE C17G9.06C-RELATED"/>
    <property type="match status" value="1"/>
</dbReference>
<sequence>MSAHSATGPAGARPAGVHPTGGFAFRPVDPAADAAMLHSWVTAPKATFWLMGDASRADVEHVYADIAQAPHQDAFIGSYHGTPAVLMERYDPAHVELDGLYDAEPGDAGMHFLVAPAETPVHGFTRAVIAAVMAEIFADPRVRRVVVEPDVRNTAVHALNATVGFEVVGTVTKPEKEALLSICTRARFEAALCTR</sequence>
<dbReference type="EMBL" id="JAZEWV010000005">
    <property type="protein sequence ID" value="MEE4542097.1"/>
    <property type="molecule type" value="Genomic_DNA"/>
</dbReference>
<keyword evidence="6" id="KW-0808">Transferase</keyword>
<evidence type="ECO:0000313" key="6">
    <source>
        <dbReference type="EMBL" id="MEE4542097.1"/>
    </source>
</evidence>
<evidence type="ECO:0000256" key="1">
    <source>
        <dbReference type="ARBA" id="ARBA00003818"/>
    </source>
</evidence>
<reference evidence="6 7" key="1">
    <citation type="submission" date="2023-12" db="EMBL/GenBank/DDBJ databases">
        <title>Streptomyces sp. V4-01.</title>
        <authorList>
            <person name="Somphong A."/>
            <person name="Phongsopitanun W."/>
        </authorList>
    </citation>
    <scope>NUCLEOTIDE SEQUENCE [LARGE SCALE GENOMIC DNA]</scope>
    <source>
        <strain evidence="6 7">V4-01</strain>
    </source>
</reference>
<dbReference type="InterPro" id="IPR016181">
    <property type="entry name" value="Acyl_CoA_acyltransferase"/>
</dbReference>
<dbReference type="Gene3D" id="3.40.630.30">
    <property type="match status" value="1"/>
</dbReference>
<dbReference type="Pfam" id="PF13523">
    <property type="entry name" value="Acetyltransf_8"/>
    <property type="match status" value="1"/>
</dbReference>
<dbReference type="Proteomes" id="UP001344658">
    <property type="component" value="Unassembled WGS sequence"/>
</dbReference>
<comment type="pathway">
    <text evidence="2">Siderophore biosynthesis; mycobactin biosynthesis.</text>
</comment>
<comment type="function">
    <text evidence="1">Acyltransferase required for the direct transfer of medium- to long-chain fatty acyl moieties from a carrier protein (MbtL) on to the epsilon-amino group of lysine residue in the mycobactin core.</text>
</comment>